<keyword evidence="1" id="KW-1133">Transmembrane helix</keyword>
<gene>
    <name evidence="2" type="ORF">FHP06_14235</name>
</gene>
<keyword evidence="1" id="KW-0812">Transmembrane</keyword>
<dbReference type="Proteomes" id="UP000321571">
    <property type="component" value="Unassembled WGS sequence"/>
</dbReference>
<feature type="transmembrane region" description="Helical" evidence="1">
    <location>
        <begin position="171"/>
        <end position="190"/>
    </location>
</feature>
<keyword evidence="1" id="KW-0472">Membrane</keyword>
<organism evidence="2 3">
    <name type="scientific">Aeromicrobium terrae</name>
    <dbReference type="NCBI Taxonomy" id="2498846"/>
    <lineage>
        <taxon>Bacteria</taxon>
        <taxon>Bacillati</taxon>
        <taxon>Actinomycetota</taxon>
        <taxon>Actinomycetes</taxon>
        <taxon>Propionibacteriales</taxon>
        <taxon>Nocardioidaceae</taxon>
        <taxon>Aeromicrobium</taxon>
    </lineage>
</organism>
<comment type="caution">
    <text evidence="2">The sequence shown here is derived from an EMBL/GenBank/DDBJ whole genome shotgun (WGS) entry which is preliminary data.</text>
</comment>
<feature type="transmembrane region" description="Helical" evidence="1">
    <location>
        <begin position="363"/>
        <end position="382"/>
    </location>
</feature>
<feature type="transmembrane region" description="Helical" evidence="1">
    <location>
        <begin position="144"/>
        <end position="165"/>
    </location>
</feature>
<dbReference type="EMBL" id="VDUX01000007">
    <property type="protein sequence ID" value="TXL57525.1"/>
    <property type="molecule type" value="Genomic_DNA"/>
</dbReference>
<keyword evidence="3" id="KW-1185">Reference proteome</keyword>
<feature type="transmembrane region" description="Helical" evidence="1">
    <location>
        <begin position="52"/>
        <end position="70"/>
    </location>
</feature>
<feature type="transmembrane region" description="Helical" evidence="1">
    <location>
        <begin position="339"/>
        <end position="357"/>
    </location>
</feature>
<feature type="transmembrane region" description="Helical" evidence="1">
    <location>
        <begin position="276"/>
        <end position="297"/>
    </location>
</feature>
<reference evidence="2 3" key="1">
    <citation type="submission" date="2019-06" db="EMBL/GenBank/DDBJ databases">
        <title>Aeromicrobium sp. nov., isolated from a maize field.</title>
        <authorList>
            <person name="Lin S.-Y."/>
            <person name="Tsai C.-F."/>
            <person name="Young C.-C."/>
        </authorList>
    </citation>
    <scope>NUCLEOTIDE SEQUENCE [LARGE SCALE GENOMIC DNA]</scope>
    <source>
        <strain evidence="2 3">CC-CFT486</strain>
    </source>
</reference>
<evidence type="ECO:0000313" key="3">
    <source>
        <dbReference type="Proteomes" id="UP000321571"/>
    </source>
</evidence>
<dbReference type="OrthoDB" id="3741931at2"/>
<sequence length="394" mass="41171">MQFGKRAAGAPPASNLRRTVHASAWMYSSRGLLFAWALLLTHQFGIGHYGTFAMAFAVGALIGTPIDAYFTIRAPRVSQGVFDGERTTRVFIGLGLAFLGWLLWPFTFVGGFAVGKAGIDVCFQASRSPLIRAGHPDRAQRADAVRQVVGIVLGTAYVLLFPGAIIEVAALVYLAGCASPILSGIGNLVVHPPVRPELTSRTAALLGESLGGVAYGQAGVILLGILSSTEDAGYYSFGLTLVLSLSALGQSFAFTFHEGLRESGGAVGSGPPVRTALLLSLSTGLAVAVTSVGLWIAGFDEALWLTFAWLAPVSFMRTLSSVSTVVLSMQHRDLFRLKVTIVSLVVKVGLIAVLSSYGAPGAAAAFLAADTIMSVAYAVTVYGSPRRSRAATDG</sequence>
<feature type="transmembrane region" description="Helical" evidence="1">
    <location>
        <begin position="202"/>
        <end position="226"/>
    </location>
</feature>
<dbReference type="RefSeq" id="WP_147687458.1">
    <property type="nucleotide sequence ID" value="NZ_VDUX01000007.1"/>
</dbReference>
<evidence type="ECO:0000256" key="1">
    <source>
        <dbReference type="SAM" id="Phobius"/>
    </source>
</evidence>
<dbReference type="AlphaFoldDB" id="A0A5C8NFD9"/>
<proteinExistence type="predicted"/>
<accession>A0A5C8NFD9</accession>
<feature type="transmembrane region" description="Helical" evidence="1">
    <location>
        <begin position="232"/>
        <end position="256"/>
    </location>
</feature>
<evidence type="ECO:0000313" key="2">
    <source>
        <dbReference type="EMBL" id="TXL57525.1"/>
    </source>
</evidence>
<protein>
    <submittedName>
        <fullName evidence="2">Uncharacterized protein</fullName>
    </submittedName>
</protein>
<feature type="transmembrane region" description="Helical" evidence="1">
    <location>
        <begin position="20"/>
        <end position="40"/>
    </location>
</feature>
<name>A0A5C8NFD9_9ACTN</name>
<feature type="transmembrane region" description="Helical" evidence="1">
    <location>
        <begin position="90"/>
        <end position="123"/>
    </location>
</feature>